<reference evidence="1" key="1">
    <citation type="journal article" date="2015" name="Nature">
        <title>Complex archaea that bridge the gap between prokaryotes and eukaryotes.</title>
        <authorList>
            <person name="Spang A."/>
            <person name="Saw J.H."/>
            <person name="Jorgensen S.L."/>
            <person name="Zaremba-Niedzwiedzka K."/>
            <person name="Martijn J."/>
            <person name="Lind A.E."/>
            <person name="van Eijk R."/>
            <person name="Schleper C."/>
            <person name="Guy L."/>
            <person name="Ettema T.J."/>
        </authorList>
    </citation>
    <scope>NUCLEOTIDE SEQUENCE</scope>
</reference>
<protein>
    <submittedName>
        <fullName evidence="1">Uncharacterized protein</fullName>
    </submittedName>
</protein>
<dbReference type="EMBL" id="LAZR01016335">
    <property type="protein sequence ID" value="KKM04954.1"/>
    <property type="molecule type" value="Genomic_DNA"/>
</dbReference>
<gene>
    <name evidence="1" type="ORF">LCGC14_1759100</name>
</gene>
<name>A0A0F9H1P7_9ZZZZ</name>
<evidence type="ECO:0000313" key="1">
    <source>
        <dbReference type="EMBL" id="KKM04954.1"/>
    </source>
</evidence>
<accession>A0A0F9H1P7</accession>
<feature type="non-terminal residue" evidence="1">
    <location>
        <position position="1"/>
    </location>
</feature>
<organism evidence="1">
    <name type="scientific">marine sediment metagenome</name>
    <dbReference type="NCBI Taxonomy" id="412755"/>
    <lineage>
        <taxon>unclassified sequences</taxon>
        <taxon>metagenomes</taxon>
        <taxon>ecological metagenomes</taxon>
    </lineage>
</organism>
<proteinExistence type="predicted"/>
<comment type="caution">
    <text evidence="1">The sequence shown here is derived from an EMBL/GenBank/DDBJ whole genome shotgun (WGS) entry which is preliminary data.</text>
</comment>
<dbReference type="AlphaFoldDB" id="A0A0F9H1P7"/>
<sequence length="205" mass="21713">GTVTNDPLNIQTNNTSAIFIDASQNVGINVTDPDSKLEVNGDVHIDGDLFFETASSGLFYGNMDQSAGAFNVTLTTINVWVELDAATTNIVAGPLNDITFDGDHFLKVNTTGVYTIVYSLIPAVDSVAGGDQHIEFQVFKNDAVTGKGETHVTFKNILRELPVASDTLLSLTAGDEISIGARNTSSSGKIISVDHLEMTMVMVGG</sequence>